<reference evidence="1" key="1">
    <citation type="journal article" date="2012" name="PLoS ONE">
        <title>Gene sets for utilization of primary and secondary nutrition supplies in the distal gut of endangered iberian lynx.</title>
        <authorList>
            <person name="Alcaide M."/>
            <person name="Messina E."/>
            <person name="Richter M."/>
            <person name="Bargiela R."/>
            <person name="Peplies J."/>
            <person name="Huws S.A."/>
            <person name="Newbold C.J."/>
            <person name="Golyshin P.N."/>
            <person name="Simon M.A."/>
            <person name="Lopez G."/>
            <person name="Yakimov M.M."/>
            <person name="Ferrer M."/>
        </authorList>
    </citation>
    <scope>NUCLEOTIDE SEQUENCE</scope>
</reference>
<sequence length="65" mass="6891">MGRPRSRASRFSSLSVALGTPPWFLRARTVATNTTAAGLSPAKRHLISRNFSAPRSAPKPASVTA</sequence>
<organism evidence="1">
    <name type="scientific">gut metagenome</name>
    <dbReference type="NCBI Taxonomy" id="749906"/>
    <lineage>
        <taxon>unclassified sequences</taxon>
        <taxon>metagenomes</taxon>
        <taxon>organismal metagenomes</taxon>
    </lineage>
</organism>
<protein>
    <submittedName>
        <fullName evidence="1">Uncharacterized protein</fullName>
    </submittedName>
</protein>
<dbReference type="EMBL" id="AMCI01005327">
    <property type="protein sequence ID" value="EJW96350.1"/>
    <property type="molecule type" value="Genomic_DNA"/>
</dbReference>
<name>J9C8X0_9ZZZZ</name>
<comment type="caution">
    <text evidence="1">The sequence shown here is derived from an EMBL/GenBank/DDBJ whole genome shotgun (WGS) entry which is preliminary data.</text>
</comment>
<evidence type="ECO:0000313" key="1">
    <source>
        <dbReference type="EMBL" id="EJW96350.1"/>
    </source>
</evidence>
<dbReference type="AlphaFoldDB" id="J9C8X0"/>
<proteinExistence type="predicted"/>
<gene>
    <name evidence="1" type="ORF">EVA_15542</name>
</gene>
<accession>J9C8X0</accession>